<dbReference type="CDD" id="cd04692">
    <property type="entry name" value="NUDIX_Hydrolase"/>
    <property type="match status" value="1"/>
</dbReference>
<feature type="domain" description="Nudix hydrolase" evidence="2">
    <location>
        <begin position="35"/>
        <end position="150"/>
    </location>
</feature>
<accession>A0AAU9F1F7</accession>
<protein>
    <submittedName>
        <fullName evidence="3">Nudix hydrolase</fullName>
    </submittedName>
</protein>
<dbReference type="AlphaFoldDB" id="A0AAU9F1F7"/>
<keyword evidence="1 3" id="KW-0378">Hydrolase</keyword>
<dbReference type="PANTHER" id="PTHR10885:SF0">
    <property type="entry name" value="ISOPENTENYL-DIPHOSPHATE DELTA-ISOMERASE"/>
    <property type="match status" value="1"/>
</dbReference>
<sequence>MSPAQNPDELLPVVDEDDRQVGVAPRGRVHREGLLHRAVHVLVFDSEGRLWLQRRSAAKDTYPGLWTSSASGHVDPGEDYETAARRELQEELGLSLVLTYVGKVPAGPATQGEFSGVFSAQSDRQPFPDPEEIAEMGLFSLDQARALAADPARACPSLAPVMGLAGLI</sequence>
<gene>
    <name evidence="3" type="ORF">FAK_40820</name>
</gene>
<evidence type="ECO:0000313" key="4">
    <source>
        <dbReference type="Proteomes" id="UP001366166"/>
    </source>
</evidence>
<dbReference type="Pfam" id="PF00293">
    <property type="entry name" value="NUDIX"/>
    <property type="match status" value="1"/>
</dbReference>
<dbReference type="GO" id="GO:0016787">
    <property type="term" value="F:hydrolase activity"/>
    <property type="evidence" value="ECO:0007669"/>
    <property type="project" value="UniProtKB-KW"/>
</dbReference>
<proteinExistence type="predicted"/>
<dbReference type="RefSeq" id="WP_338603662.1">
    <property type="nucleotide sequence ID" value="NZ_AP028679.1"/>
</dbReference>
<dbReference type="EMBL" id="AP028679">
    <property type="protein sequence ID" value="BEQ17016.1"/>
    <property type="molecule type" value="Genomic_DNA"/>
</dbReference>
<dbReference type="InterPro" id="IPR015797">
    <property type="entry name" value="NUDIX_hydrolase-like_dom_sf"/>
</dbReference>
<reference evidence="4" key="1">
    <citation type="journal article" date="2023" name="Arch. Microbiol.">
        <title>Desulfoferula mesophilus gen. nov. sp. nov., a mesophilic sulfate-reducing bacterium isolated from a brackish lake sediment.</title>
        <authorList>
            <person name="Watanabe T."/>
            <person name="Yabe T."/>
            <person name="Tsuji J.M."/>
            <person name="Fukui M."/>
        </authorList>
    </citation>
    <scope>NUCLEOTIDE SEQUENCE [LARGE SCALE GENOMIC DNA]</scope>
    <source>
        <strain evidence="4">12FAK</strain>
    </source>
</reference>
<dbReference type="InterPro" id="IPR020084">
    <property type="entry name" value="NUDIX_hydrolase_CS"/>
</dbReference>
<organism evidence="3 4">
    <name type="scientific">Desulfoferula mesophila</name>
    <dbReference type="NCBI Taxonomy" id="3058419"/>
    <lineage>
        <taxon>Bacteria</taxon>
        <taxon>Pseudomonadati</taxon>
        <taxon>Thermodesulfobacteriota</taxon>
        <taxon>Desulfarculia</taxon>
        <taxon>Desulfarculales</taxon>
        <taxon>Desulfarculaceae</taxon>
        <taxon>Desulfoferula</taxon>
    </lineage>
</organism>
<evidence type="ECO:0000256" key="1">
    <source>
        <dbReference type="ARBA" id="ARBA00022801"/>
    </source>
</evidence>
<dbReference type="PROSITE" id="PS00893">
    <property type="entry name" value="NUDIX_BOX"/>
    <property type="match status" value="1"/>
</dbReference>
<dbReference type="Gene3D" id="3.90.79.10">
    <property type="entry name" value="Nucleoside Triphosphate Pyrophosphohydrolase"/>
    <property type="match status" value="1"/>
</dbReference>
<keyword evidence="4" id="KW-1185">Reference proteome</keyword>
<dbReference type="InterPro" id="IPR000086">
    <property type="entry name" value="NUDIX_hydrolase_dom"/>
</dbReference>
<evidence type="ECO:0000313" key="3">
    <source>
        <dbReference type="EMBL" id="BEQ17016.1"/>
    </source>
</evidence>
<name>A0AAU9F1F7_9BACT</name>
<dbReference type="KEGG" id="dmp:FAK_40820"/>
<dbReference type="SUPFAM" id="SSF55811">
    <property type="entry name" value="Nudix"/>
    <property type="match status" value="1"/>
</dbReference>
<dbReference type="Proteomes" id="UP001366166">
    <property type="component" value="Chromosome"/>
</dbReference>
<evidence type="ECO:0000259" key="2">
    <source>
        <dbReference type="Pfam" id="PF00293"/>
    </source>
</evidence>
<dbReference type="PANTHER" id="PTHR10885">
    <property type="entry name" value="ISOPENTENYL-DIPHOSPHATE DELTA-ISOMERASE"/>
    <property type="match status" value="1"/>
</dbReference>